<name>A0A067M828_BOTB1</name>
<feature type="compositionally biased region" description="Low complexity" evidence="1">
    <location>
        <begin position="54"/>
        <end position="80"/>
    </location>
</feature>
<protein>
    <submittedName>
        <fullName evidence="2">Uncharacterized protein</fullName>
    </submittedName>
</protein>
<evidence type="ECO:0000313" key="3">
    <source>
        <dbReference type="Proteomes" id="UP000027195"/>
    </source>
</evidence>
<dbReference type="Proteomes" id="UP000027195">
    <property type="component" value="Unassembled WGS sequence"/>
</dbReference>
<dbReference type="EMBL" id="KL198054">
    <property type="protein sequence ID" value="KDQ11923.1"/>
    <property type="molecule type" value="Genomic_DNA"/>
</dbReference>
<evidence type="ECO:0000313" key="2">
    <source>
        <dbReference type="EMBL" id="KDQ11923.1"/>
    </source>
</evidence>
<proteinExistence type="predicted"/>
<gene>
    <name evidence="2" type="ORF">BOTBODRAFT_176916</name>
</gene>
<accession>A0A067M828</accession>
<feature type="region of interest" description="Disordered" evidence="1">
    <location>
        <begin position="52"/>
        <end position="89"/>
    </location>
</feature>
<evidence type="ECO:0000256" key="1">
    <source>
        <dbReference type="SAM" id="MobiDB-lite"/>
    </source>
</evidence>
<dbReference type="InParanoid" id="A0A067M828"/>
<keyword evidence="3" id="KW-1185">Reference proteome</keyword>
<dbReference type="HOGENOM" id="CLU_1864800_0_0_1"/>
<organism evidence="2 3">
    <name type="scientific">Botryobasidium botryosum (strain FD-172 SS1)</name>
    <dbReference type="NCBI Taxonomy" id="930990"/>
    <lineage>
        <taxon>Eukaryota</taxon>
        <taxon>Fungi</taxon>
        <taxon>Dikarya</taxon>
        <taxon>Basidiomycota</taxon>
        <taxon>Agaricomycotina</taxon>
        <taxon>Agaricomycetes</taxon>
        <taxon>Cantharellales</taxon>
        <taxon>Botryobasidiaceae</taxon>
        <taxon>Botryobasidium</taxon>
    </lineage>
</organism>
<sequence length="137" mass="14887">MADATSVNYAPSVTRRHAPTTIQFKQELVQLSMIDLQYSYEDEGTKMIWASSQSEPTSPIISSVTTSSPPSSVSDSCKTSRQSSCEENPQAAILVTRAATRNLANHHNISNAESSSPLQCRSPSVCHSPFSRLEGVR</sequence>
<dbReference type="AlphaFoldDB" id="A0A067M828"/>
<reference evidence="3" key="1">
    <citation type="journal article" date="2014" name="Proc. Natl. Acad. Sci. U.S.A.">
        <title>Extensive sampling of basidiomycete genomes demonstrates inadequacy of the white-rot/brown-rot paradigm for wood decay fungi.</title>
        <authorList>
            <person name="Riley R."/>
            <person name="Salamov A.A."/>
            <person name="Brown D.W."/>
            <person name="Nagy L.G."/>
            <person name="Floudas D."/>
            <person name="Held B.W."/>
            <person name="Levasseur A."/>
            <person name="Lombard V."/>
            <person name="Morin E."/>
            <person name="Otillar R."/>
            <person name="Lindquist E.A."/>
            <person name="Sun H."/>
            <person name="LaButti K.M."/>
            <person name="Schmutz J."/>
            <person name="Jabbour D."/>
            <person name="Luo H."/>
            <person name="Baker S.E."/>
            <person name="Pisabarro A.G."/>
            <person name="Walton J.D."/>
            <person name="Blanchette R.A."/>
            <person name="Henrissat B."/>
            <person name="Martin F."/>
            <person name="Cullen D."/>
            <person name="Hibbett D.S."/>
            <person name="Grigoriev I.V."/>
        </authorList>
    </citation>
    <scope>NUCLEOTIDE SEQUENCE [LARGE SCALE GENOMIC DNA]</scope>
    <source>
        <strain evidence="3">FD-172 SS1</strain>
    </source>
</reference>